<reference evidence="2 3" key="1">
    <citation type="submission" date="2021-12" db="EMBL/GenBank/DDBJ databases">
        <title>Discovery of the Pendulisporaceae a myxobacterial family with distinct sporulation behavior and unique specialized metabolism.</title>
        <authorList>
            <person name="Garcia R."/>
            <person name="Popoff A."/>
            <person name="Bader C.D."/>
            <person name="Loehr J."/>
            <person name="Walesch S."/>
            <person name="Walt C."/>
            <person name="Boldt J."/>
            <person name="Bunk B."/>
            <person name="Haeckl F.J.F.P.J."/>
            <person name="Gunesch A.P."/>
            <person name="Birkelbach J."/>
            <person name="Nuebel U."/>
            <person name="Pietschmann T."/>
            <person name="Bach T."/>
            <person name="Mueller R."/>
        </authorList>
    </citation>
    <scope>NUCLEOTIDE SEQUENCE [LARGE SCALE GENOMIC DNA]</scope>
    <source>
        <strain evidence="2 3">MSr11954</strain>
    </source>
</reference>
<dbReference type="EMBL" id="CP089984">
    <property type="protein sequence ID" value="WXB11592.1"/>
    <property type="molecule type" value="Genomic_DNA"/>
</dbReference>
<dbReference type="Proteomes" id="UP001370348">
    <property type="component" value="Chromosome"/>
</dbReference>
<protein>
    <submittedName>
        <fullName evidence="2">Uncharacterized protein</fullName>
    </submittedName>
</protein>
<dbReference type="RefSeq" id="WP_394821212.1">
    <property type="nucleotide sequence ID" value="NZ_CP089984.1"/>
</dbReference>
<proteinExistence type="predicted"/>
<evidence type="ECO:0000256" key="1">
    <source>
        <dbReference type="SAM" id="MobiDB-lite"/>
    </source>
</evidence>
<keyword evidence="3" id="KW-1185">Reference proteome</keyword>
<evidence type="ECO:0000313" key="3">
    <source>
        <dbReference type="Proteomes" id="UP001370348"/>
    </source>
</evidence>
<gene>
    <name evidence="2" type="ORF">LZC94_27485</name>
</gene>
<sequence length="245" mass="25432">MFGMPRVADVGIVAAALLVGAVIGGWLARARTAKRPSDADGEPDSEPDPHVPHASSRTGGARDPAKVTDANRTSDPFAAFPCRLGDVVLVHDGEEAWLESALVLSEEAPALILFAAPNAGEDRVILARRAPSGELLWLGASGALEWGPSEEPPSSLLHRGERYERIRRLPLAGEPLGPSPPAGGGNVLFAEYKSATDRRLVVLLRGDASASAGGSRAGGAGGKVLAWEGRVLGLGMYEVLPGGRD</sequence>
<evidence type="ECO:0000313" key="2">
    <source>
        <dbReference type="EMBL" id="WXB11592.1"/>
    </source>
</evidence>
<accession>A0ABZ2LRM3</accession>
<organism evidence="2 3">
    <name type="scientific">Pendulispora albinea</name>
    <dbReference type="NCBI Taxonomy" id="2741071"/>
    <lineage>
        <taxon>Bacteria</taxon>
        <taxon>Pseudomonadati</taxon>
        <taxon>Myxococcota</taxon>
        <taxon>Myxococcia</taxon>
        <taxon>Myxococcales</taxon>
        <taxon>Sorangiineae</taxon>
        <taxon>Pendulisporaceae</taxon>
        <taxon>Pendulispora</taxon>
    </lineage>
</organism>
<feature type="region of interest" description="Disordered" evidence="1">
    <location>
        <begin position="34"/>
        <end position="72"/>
    </location>
</feature>
<name>A0ABZ2LRM3_9BACT</name>